<dbReference type="FunFam" id="3.40.309.10:FF:000006">
    <property type="entry name" value="Gamma-glutamyl phosphate reductase"/>
    <property type="match status" value="1"/>
</dbReference>
<evidence type="ECO:0000256" key="4">
    <source>
        <dbReference type="ARBA" id="ARBA00022857"/>
    </source>
</evidence>
<keyword evidence="7" id="KW-0963">Cytoplasm</keyword>
<keyword evidence="2 7" id="KW-0028">Amino-acid biosynthesis</keyword>
<dbReference type="SUPFAM" id="SSF53720">
    <property type="entry name" value="ALDH-like"/>
    <property type="match status" value="1"/>
</dbReference>
<evidence type="ECO:0000259" key="8">
    <source>
        <dbReference type="Pfam" id="PF00171"/>
    </source>
</evidence>
<dbReference type="InterPro" id="IPR016161">
    <property type="entry name" value="Ald_DH/histidinol_DH"/>
</dbReference>
<comment type="pathway">
    <text evidence="1 7">Amino-acid biosynthesis; L-proline biosynthesis; L-glutamate 5-semialdehyde from L-glutamate: step 2/2.</text>
</comment>
<dbReference type="PIRSF" id="PIRSF000151">
    <property type="entry name" value="GPR"/>
    <property type="match status" value="1"/>
</dbReference>
<protein>
    <recommendedName>
        <fullName evidence="7">Gamma-glutamyl phosphate reductase</fullName>
        <shortName evidence="7">GPR</shortName>
        <ecNumber evidence="7">1.2.1.41</ecNumber>
    </recommendedName>
    <alternativeName>
        <fullName evidence="7">Glutamate-5-semialdehyde dehydrogenase</fullName>
    </alternativeName>
    <alternativeName>
        <fullName evidence="7">Glutamyl-gamma-semialdehyde dehydrogenase</fullName>
        <shortName evidence="7">GSA dehydrogenase</shortName>
    </alternativeName>
</protein>
<dbReference type="InterPro" id="IPR000965">
    <property type="entry name" value="GPR_dom"/>
</dbReference>
<dbReference type="PANTHER" id="PTHR11063:SF8">
    <property type="entry name" value="DELTA-1-PYRROLINE-5-CARBOXYLATE SYNTHASE"/>
    <property type="match status" value="1"/>
</dbReference>
<comment type="similarity">
    <text evidence="7">Belongs to the gamma-glutamyl phosphate reductase family.</text>
</comment>
<evidence type="ECO:0000256" key="7">
    <source>
        <dbReference type="HAMAP-Rule" id="MF_00412"/>
    </source>
</evidence>
<sequence length="415" mass="46109">MNEVELKGKAAKEASYTMMNASTQQKNEALELIVRQIIEDQNDILLENEKDLLKGKEKGFNDSVLDRIMLNEKRILDMSNAIHLLTGLHDPLGETLETIQKENGLRIKKKRVPIGVIGMIYEARPNVTVDAATLSLKTGNAVILRGSSSASHTNIALIHSIHRALKKSSIPVHTVQLIEDTSRETAKQLFHLKEYLDVLIPRGGKNLIDTVVKEATVPVIETGAGNCHLFIDESAQWEMARKILINGKTQRPSVCNALESVLIQEKWMRKNGSRLLHELTQSGVKIFGDNNVCETSKEAIPATEEDWSTEYLGLAVSVKVVKDVEEAIHHINQYGTRHSEAIITEKDENADLFLTKVDAAAVYHNASTRFTDGFEYGYGAEIGISTQKLHARGPMGLTALTSSKYFIYGQGQIRN</sequence>
<dbReference type="PANTHER" id="PTHR11063">
    <property type="entry name" value="GLUTAMATE SEMIALDEHYDE DEHYDROGENASE"/>
    <property type="match status" value="1"/>
</dbReference>
<comment type="catalytic activity">
    <reaction evidence="6 7">
        <text>L-glutamate 5-semialdehyde + phosphate + NADP(+) = L-glutamyl 5-phosphate + NADPH + H(+)</text>
        <dbReference type="Rhea" id="RHEA:19541"/>
        <dbReference type="ChEBI" id="CHEBI:15378"/>
        <dbReference type="ChEBI" id="CHEBI:43474"/>
        <dbReference type="ChEBI" id="CHEBI:57783"/>
        <dbReference type="ChEBI" id="CHEBI:58066"/>
        <dbReference type="ChEBI" id="CHEBI:58274"/>
        <dbReference type="ChEBI" id="CHEBI:58349"/>
        <dbReference type="EC" id="1.2.1.41"/>
    </reaction>
</comment>
<dbReference type="EMBL" id="RCVZ01000004">
    <property type="protein sequence ID" value="RLQ96132.1"/>
    <property type="molecule type" value="Genomic_DNA"/>
</dbReference>
<comment type="function">
    <text evidence="7">Catalyzes the NADPH-dependent reduction of L-glutamate 5-phosphate into L-glutamate 5-semialdehyde and phosphate. The product spontaneously undergoes cyclization to form 1-pyrroline-5-carboxylate.</text>
</comment>
<dbReference type="PROSITE" id="PS01223">
    <property type="entry name" value="PROA"/>
    <property type="match status" value="1"/>
</dbReference>
<dbReference type="RefSeq" id="WP_121679984.1">
    <property type="nucleotide sequence ID" value="NZ_RCVZ01000004.1"/>
</dbReference>
<dbReference type="HAMAP" id="MF_00412">
    <property type="entry name" value="ProA"/>
    <property type="match status" value="1"/>
</dbReference>
<dbReference type="AlphaFoldDB" id="A0A3L7K5Z9"/>
<evidence type="ECO:0000313" key="10">
    <source>
        <dbReference type="Proteomes" id="UP000276770"/>
    </source>
</evidence>
<reference evidence="9 10" key="1">
    <citation type="submission" date="2018-10" db="EMBL/GenBank/DDBJ databases">
        <title>Falsibacillus sp. genome draft.</title>
        <authorList>
            <person name="Shi S."/>
        </authorList>
    </citation>
    <scope>NUCLEOTIDE SEQUENCE [LARGE SCALE GENOMIC DNA]</scope>
    <source>
        <strain evidence="9 10">GY 10110</strain>
    </source>
</reference>
<keyword evidence="5 7" id="KW-0560">Oxidoreductase</keyword>
<dbReference type="CDD" id="cd07079">
    <property type="entry name" value="ALDH_F18-19_ProA-GPR"/>
    <property type="match status" value="1"/>
</dbReference>
<keyword evidence="3 7" id="KW-0641">Proline biosynthesis</keyword>
<dbReference type="Gene3D" id="3.40.309.10">
    <property type="entry name" value="Aldehyde Dehydrogenase, Chain A, domain 2"/>
    <property type="match status" value="1"/>
</dbReference>
<evidence type="ECO:0000256" key="1">
    <source>
        <dbReference type="ARBA" id="ARBA00004985"/>
    </source>
</evidence>
<feature type="domain" description="Aldehyde dehydrogenase" evidence="8">
    <location>
        <begin position="9"/>
        <end position="279"/>
    </location>
</feature>
<dbReference type="InterPro" id="IPR020593">
    <property type="entry name" value="G-glutamylP_reductase_CS"/>
</dbReference>
<organism evidence="9 10">
    <name type="scientific">Falsibacillus albus</name>
    <dbReference type="NCBI Taxonomy" id="2478915"/>
    <lineage>
        <taxon>Bacteria</taxon>
        <taxon>Bacillati</taxon>
        <taxon>Bacillota</taxon>
        <taxon>Bacilli</taxon>
        <taxon>Bacillales</taxon>
        <taxon>Bacillaceae</taxon>
        <taxon>Falsibacillus</taxon>
    </lineage>
</organism>
<dbReference type="NCBIfam" id="TIGR00407">
    <property type="entry name" value="proA"/>
    <property type="match status" value="1"/>
</dbReference>
<dbReference type="InterPro" id="IPR015590">
    <property type="entry name" value="Aldehyde_DH_dom"/>
</dbReference>
<dbReference type="Gene3D" id="3.40.605.10">
    <property type="entry name" value="Aldehyde Dehydrogenase, Chain A, domain 1"/>
    <property type="match status" value="1"/>
</dbReference>
<comment type="caution">
    <text evidence="9">The sequence shown here is derived from an EMBL/GenBank/DDBJ whole genome shotgun (WGS) entry which is preliminary data.</text>
</comment>
<evidence type="ECO:0000256" key="2">
    <source>
        <dbReference type="ARBA" id="ARBA00022605"/>
    </source>
</evidence>
<dbReference type="GO" id="GO:0055129">
    <property type="term" value="P:L-proline biosynthetic process"/>
    <property type="evidence" value="ECO:0007669"/>
    <property type="project" value="UniProtKB-UniRule"/>
</dbReference>
<dbReference type="InterPro" id="IPR016163">
    <property type="entry name" value="Ald_DH_C"/>
</dbReference>
<dbReference type="Proteomes" id="UP000276770">
    <property type="component" value="Unassembled WGS sequence"/>
</dbReference>
<gene>
    <name evidence="7" type="primary">proA</name>
    <name evidence="9" type="ORF">D9X91_07510</name>
</gene>
<dbReference type="GO" id="GO:0050661">
    <property type="term" value="F:NADP binding"/>
    <property type="evidence" value="ECO:0007669"/>
    <property type="project" value="InterPro"/>
</dbReference>
<evidence type="ECO:0000256" key="3">
    <source>
        <dbReference type="ARBA" id="ARBA00022650"/>
    </source>
</evidence>
<proteinExistence type="inferred from homology"/>
<dbReference type="Pfam" id="PF00171">
    <property type="entry name" value="Aldedh"/>
    <property type="match status" value="1"/>
</dbReference>
<keyword evidence="10" id="KW-1185">Reference proteome</keyword>
<dbReference type="InterPro" id="IPR016162">
    <property type="entry name" value="Ald_DH_N"/>
</dbReference>
<dbReference type="GO" id="GO:0004350">
    <property type="term" value="F:glutamate-5-semialdehyde dehydrogenase activity"/>
    <property type="evidence" value="ECO:0007669"/>
    <property type="project" value="UniProtKB-UniRule"/>
</dbReference>
<dbReference type="NCBIfam" id="NF001221">
    <property type="entry name" value="PRK00197.1"/>
    <property type="match status" value="1"/>
</dbReference>
<evidence type="ECO:0000313" key="9">
    <source>
        <dbReference type="EMBL" id="RLQ96132.1"/>
    </source>
</evidence>
<accession>A0A3L7K5Z9</accession>
<dbReference type="InterPro" id="IPR012134">
    <property type="entry name" value="Glu-5-SA_DH"/>
</dbReference>
<dbReference type="UniPathway" id="UPA00098">
    <property type="reaction ID" value="UER00360"/>
</dbReference>
<dbReference type="EC" id="1.2.1.41" evidence="7"/>
<name>A0A3L7K5Z9_9BACI</name>
<dbReference type="GO" id="GO:0005737">
    <property type="term" value="C:cytoplasm"/>
    <property type="evidence" value="ECO:0007669"/>
    <property type="project" value="UniProtKB-SubCell"/>
</dbReference>
<evidence type="ECO:0000256" key="6">
    <source>
        <dbReference type="ARBA" id="ARBA00049024"/>
    </source>
</evidence>
<dbReference type="OrthoDB" id="9809970at2"/>
<evidence type="ECO:0000256" key="5">
    <source>
        <dbReference type="ARBA" id="ARBA00023002"/>
    </source>
</evidence>
<keyword evidence="4 7" id="KW-0521">NADP</keyword>
<comment type="subcellular location">
    <subcellularLocation>
        <location evidence="7">Cytoplasm</location>
    </subcellularLocation>
</comment>